<organism evidence="4 5">
    <name type="scientific">Loigolactobacillus zhaoyuanensis</name>
    <dbReference type="NCBI Taxonomy" id="2486017"/>
    <lineage>
        <taxon>Bacteria</taxon>
        <taxon>Bacillati</taxon>
        <taxon>Bacillota</taxon>
        <taxon>Bacilli</taxon>
        <taxon>Lactobacillales</taxon>
        <taxon>Lactobacillaceae</taxon>
        <taxon>Loigolactobacillus</taxon>
    </lineage>
</organism>
<sequence>MIKKSALVTMTMLSGLLAGGLATSVSAAVSQTEKSTATATFTDTTDPTNPIDPEDPDPSNPGPGPGTGETGPLTIDYVSDLDFGTHDVPKADATYTAANDKTTDGKAIPNFVQVTDQRSGAVKGWTLTVMQDAQFTNDANGKLEGAQLKFSGTAVTTTGNTEKAPTTHAVTLDPGTSAVIMDAGAGAGFGTWVDKWGKVTDEEDVSTATLKVPVTAHPDAATYTSNLTWTLTDVPATA</sequence>
<dbReference type="Proteomes" id="UP001625389">
    <property type="component" value="Unassembled WGS sequence"/>
</dbReference>
<dbReference type="RefSeq" id="WP_407137355.1">
    <property type="nucleotide sequence ID" value="NZ_JBGQPK010000022.1"/>
</dbReference>
<proteinExistence type="predicted"/>
<keyword evidence="2" id="KW-0732">Signal</keyword>
<feature type="compositionally biased region" description="Low complexity" evidence="1">
    <location>
        <begin position="34"/>
        <end position="51"/>
    </location>
</feature>
<protein>
    <submittedName>
        <fullName evidence="4">WxL domain-containing protein</fullName>
    </submittedName>
</protein>
<feature type="signal peptide" evidence="2">
    <location>
        <begin position="1"/>
        <end position="27"/>
    </location>
</feature>
<dbReference type="InterPro" id="IPR027994">
    <property type="entry name" value="WxL_dom"/>
</dbReference>
<evidence type="ECO:0000313" key="5">
    <source>
        <dbReference type="Proteomes" id="UP001625389"/>
    </source>
</evidence>
<dbReference type="EMBL" id="JBGQPK010000022">
    <property type="protein sequence ID" value="MFL2029336.1"/>
    <property type="molecule type" value="Genomic_DNA"/>
</dbReference>
<dbReference type="Pfam" id="PF13731">
    <property type="entry name" value="WxL"/>
    <property type="match status" value="1"/>
</dbReference>
<gene>
    <name evidence="4" type="ORF">ACEN34_06855</name>
</gene>
<evidence type="ECO:0000259" key="3">
    <source>
        <dbReference type="Pfam" id="PF13731"/>
    </source>
</evidence>
<evidence type="ECO:0000256" key="2">
    <source>
        <dbReference type="SAM" id="SignalP"/>
    </source>
</evidence>
<evidence type="ECO:0000256" key="1">
    <source>
        <dbReference type="SAM" id="MobiDB-lite"/>
    </source>
</evidence>
<accession>A0ABW8UBX5</accession>
<comment type="caution">
    <text evidence="4">The sequence shown here is derived from an EMBL/GenBank/DDBJ whole genome shotgun (WGS) entry which is preliminary data.</text>
</comment>
<feature type="chain" id="PRO_5046049128" evidence="2">
    <location>
        <begin position="28"/>
        <end position="238"/>
    </location>
</feature>
<name>A0ABW8UBX5_9LACO</name>
<reference evidence="4 5" key="1">
    <citation type="submission" date="2024-08" db="EMBL/GenBank/DDBJ databases">
        <authorList>
            <person name="Arias E."/>
        </authorList>
    </citation>
    <scope>NUCLEOTIDE SEQUENCE [LARGE SCALE GENOMIC DNA]</scope>
    <source>
        <strain evidence="4 5">FAM 25317</strain>
    </source>
</reference>
<keyword evidence="5" id="KW-1185">Reference proteome</keyword>
<feature type="domain" description="WxL" evidence="3">
    <location>
        <begin position="30"/>
        <end position="235"/>
    </location>
</feature>
<evidence type="ECO:0000313" key="4">
    <source>
        <dbReference type="EMBL" id="MFL2029336.1"/>
    </source>
</evidence>
<feature type="region of interest" description="Disordered" evidence="1">
    <location>
        <begin position="34"/>
        <end position="74"/>
    </location>
</feature>